<dbReference type="Pfam" id="PF02657">
    <property type="entry name" value="SufE"/>
    <property type="match status" value="1"/>
</dbReference>
<dbReference type="SUPFAM" id="SSF82649">
    <property type="entry name" value="SufE/NifU"/>
    <property type="match status" value="1"/>
</dbReference>
<evidence type="ECO:0000256" key="1">
    <source>
        <dbReference type="SAM" id="MobiDB-lite"/>
    </source>
</evidence>
<organism evidence="3 4">
    <name type="scientific">Gemmatimonas aurantiaca</name>
    <dbReference type="NCBI Taxonomy" id="173480"/>
    <lineage>
        <taxon>Bacteria</taxon>
        <taxon>Pseudomonadati</taxon>
        <taxon>Gemmatimonadota</taxon>
        <taxon>Gemmatimonadia</taxon>
        <taxon>Gemmatimonadales</taxon>
        <taxon>Gemmatimonadaceae</taxon>
        <taxon>Gemmatimonas</taxon>
    </lineage>
</organism>
<evidence type="ECO:0000259" key="2">
    <source>
        <dbReference type="Pfam" id="PF02657"/>
    </source>
</evidence>
<dbReference type="InterPro" id="IPR003808">
    <property type="entry name" value="Fe-S_metab-assoc_dom"/>
</dbReference>
<reference evidence="3 4" key="1">
    <citation type="journal article" date="2018" name="Nat. Biotechnol.">
        <title>A standardized bacterial taxonomy based on genome phylogeny substantially revises the tree of life.</title>
        <authorList>
            <person name="Parks D.H."/>
            <person name="Chuvochina M."/>
            <person name="Waite D.W."/>
            <person name="Rinke C."/>
            <person name="Skarshewski A."/>
            <person name="Chaumeil P.A."/>
            <person name="Hugenholtz P."/>
        </authorList>
    </citation>
    <scope>NUCLEOTIDE SEQUENCE [LARGE SCALE GENOMIC DNA]</scope>
    <source>
        <strain evidence="3">UBA8844</strain>
    </source>
</reference>
<proteinExistence type="predicted"/>
<name>A0A3D4V406_9BACT</name>
<comment type="caution">
    <text evidence="3">The sequence shown here is derived from an EMBL/GenBank/DDBJ whole genome shotgun (WGS) entry which is preliminary data.</text>
</comment>
<feature type="domain" description="Fe-S metabolism associated" evidence="2">
    <location>
        <begin position="55"/>
        <end position="177"/>
    </location>
</feature>
<protein>
    <submittedName>
        <fullName evidence="3">SufE family protein</fullName>
    </submittedName>
</protein>
<gene>
    <name evidence="3" type="ORF">DGD08_01330</name>
</gene>
<dbReference type="Gene3D" id="3.90.1010.10">
    <property type="match status" value="1"/>
</dbReference>
<evidence type="ECO:0000313" key="4">
    <source>
        <dbReference type="Proteomes" id="UP000264071"/>
    </source>
</evidence>
<accession>A0A3D4V406</accession>
<evidence type="ECO:0000313" key="3">
    <source>
        <dbReference type="EMBL" id="HCT55833.1"/>
    </source>
</evidence>
<feature type="region of interest" description="Disordered" evidence="1">
    <location>
        <begin position="1"/>
        <end position="47"/>
    </location>
</feature>
<sequence length="192" mass="20593">MGPSMSGPPSDGNPAGDPLPAASTDFRPTFAGDVRLHPMSDPSDLPPTLARTLRQFRLLGREDKMQALLAWSKKLEPLPERFATLDRAAFTVPECQTRVDIFPERQADGTMHFYADVNARQSPTVAAVLAITFAAVNDQPPSVTLALPSDYVRLLMTDIGLGAREAGLAAMVARLKRFATDPTPAAVSPPSP</sequence>
<dbReference type="AlphaFoldDB" id="A0A3D4V406"/>
<dbReference type="Proteomes" id="UP000264071">
    <property type="component" value="Unassembled WGS sequence"/>
</dbReference>
<dbReference type="EMBL" id="DPIY01000001">
    <property type="protein sequence ID" value="HCT55833.1"/>
    <property type="molecule type" value="Genomic_DNA"/>
</dbReference>